<dbReference type="FunCoup" id="B4LRF9">
    <property type="interactions" value="66"/>
</dbReference>
<keyword evidence="4" id="KW-1185">Reference proteome</keyword>
<dbReference type="KEGG" id="dvi:6627452"/>
<evidence type="ECO:0000256" key="2">
    <source>
        <dbReference type="ARBA" id="ARBA00022737"/>
    </source>
</evidence>
<proteinExistence type="predicted"/>
<evidence type="ECO:0000313" key="4">
    <source>
        <dbReference type="Proteomes" id="UP000008792"/>
    </source>
</evidence>
<dbReference type="InterPro" id="IPR036322">
    <property type="entry name" value="WD40_repeat_dom_sf"/>
</dbReference>
<evidence type="ECO:0008006" key="5">
    <source>
        <dbReference type="Google" id="ProtNLM"/>
    </source>
</evidence>
<gene>
    <name evidence="3" type="primary">Dvir\GJ21401</name>
    <name evidence="3" type="ORF">Dvir_GJ21401</name>
</gene>
<dbReference type="STRING" id="7244.B4LRF9"/>
<dbReference type="GO" id="GO:1905786">
    <property type="term" value="P:positive regulation of anaphase-promoting complex-dependent catabolic process"/>
    <property type="evidence" value="ECO:0007669"/>
    <property type="project" value="TreeGrafter"/>
</dbReference>
<dbReference type="PANTHER" id="PTHR19918">
    <property type="entry name" value="CELL DIVISION CYCLE 20 CDC20 FIZZY -RELATED"/>
    <property type="match status" value="1"/>
</dbReference>
<dbReference type="GO" id="GO:0010997">
    <property type="term" value="F:anaphase-promoting complex binding"/>
    <property type="evidence" value="ECO:0007669"/>
    <property type="project" value="InterPro"/>
</dbReference>
<dbReference type="Gene3D" id="2.130.10.10">
    <property type="entry name" value="YVTN repeat-like/Quinoprotein amine dehydrogenase"/>
    <property type="match status" value="1"/>
</dbReference>
<dbReference type="InterPro" id="IPR015943">
    <property type="entry name" value="WD40/YVTN_repeat-like_dom_sf"/>
</dbReference>
<dbReference type="OrthoDB" id="10263272at2759"/>
<dbReference type="SUPFAM" id="SSF50978">
    <property type="entry name" value="WD40 repeat-like"/>
    <property type="match status" value="1"/>
</dbReference>
<dbReference type="AlphaFoldDB" id="B4LRF9"/>
<dbReference type="InParanoid" id="B4LRF9"/>
<keyword evidence="2" id="KW-0677">Repeat</keyword>
<sequence length="487" mass="56588">MCISCMLVFVMDVCERLSKNYLMDQKDVRAFVKGRRIDWQHEVYQNKRNASPEFSFGDRFIPKRFKSESIDYNLKYLGKTKEQDLLKMNLTQSSSYWRQGSFVSAINNVFNIHEGRLLQFSNMHSKYSKTRKPKTDRDWPCQPRIRPMAFPTATNEMPELCTSFDHNMMDWSTNGQMALSFGENLIIWRNQNDTSMIFNVERTSAVKYSPNGRYLAIGCMDGENPVLELWLVQSRNEFLVADGKYLPRSFESICCIEWMEAKDEIVCGMKCGLIVVLNFQTMTIEHVLRKHTNKICCMRFSPTRRYLATADVQGHIYIFDGSLYKVILRLGAKAGGIVFDWHPWLAKELAISEKRRSSIYIFHVPRREIVAYYQRGDEKILINSINFSKITGELLVNIYRRDENGCPCCEILVLASLNRVVDILTHQDRGALFMMWSPDGTKLAAAGLDESFSVWEFYPTDKLDALEKKAERKNTKRSALELYSSLR</sequence>
<organism evidence="3 4">
    <name type="scientific">Drosophila virilis</name>
    <name type="common">Fruit fly</name>
    <dbReference type="NCBI Taxonomy" id="7244"/>
    <lineage>
        <taxon>Eukaryota</taxon>
        <taxon>Metazoa</taxon>
        <taxon>Ecdysozoa</taxon>
        <taxon>Arthropoda</taxon>
        <taxon>Hexapoda</taxon>
        <taxon>Insecta</taxon>
        <taxon>Pterygota</taxon>
        <taxon>Neoptera</taxon>
        <taxon>Endopterygota</taxon>
        <taxon>Diptera</taxon>
        <taxon>Brachycera</taxon>
        <taxon>Muscomorpha</taxon>
        <taxon>Ephydroidea</taxon>
        <taxon>Drosophilidae</taxon>
        <taxon>Drosophila</taxon>
    </lineage>
</organism>
<dbReference type="Pfam" id="PF00400">
    <property type="entry name" value="WD40"/>
    <property type="match status" value="1"/>
</dbReference>
<dbReference type="PANTHER" id="PTHR19918:SF52">
    <property type="entry name" value="PROTEIN CORTEX"/>
    <property type="match status" value="1"/>
</dbReference>
<protein>
    <recommendedName>
        <fullName evidence="5">Protein cortex</fullName>
    </recommendedName>
</protein>
<name>B4LRF9_DROVI</name>
<dbReference type="Proteomes" id="UP000008792">
    <property type="component" value="Unassembled WGS sequence"/>
</dbReference>
<dbReference type="GO" id="GO:0005680">
    <property type="term" value="C:anaphase-promoting complex"/>
    <property type="evidence" value="ECO:0007669"/>
    <property type="project" value="TreeGrafter"/>
</dbReference>
<evidence type="ECO:0000313" key="3">
    <source>
        <dbReference type="EMBL" id="EDW64629.2"/>
    </source>
</evidence>
<dbReference type="GO" id="GO:1990757">
    <property type="term" value="F:ubiquitin ligase activator activity"/>
    <property type="evidence" value="ECO:0007669"/>
    <property type="project" value="TreeGrafter"/>
</dbReference>
<dbReference type="GO" id="GO:0031145">
    <property type="term" value="P:anaphase-promoting complex-dependent catabolic process"/>
    <property type="evidence" value="ECO:0007669"/>
    <property type="project" value="TreeGrafter"/>
</dbReference>
<dbReference type="EMBL" id="CH940649">
    <property type="protein sequence ID" value="EDW64629.2"/>
    <property type="molecule type" value="Genomic_DNA"/>
</dbReference>
<dbReference type="InterPro" id="IPR001680">
    <property type="entry name" value="WD40_rpt"/>
</dbReference>
<dbReference type="HOGENOM" id="CLU_039771_0_0_1"/>
<evidence type="ECO:0000256" key="1">
    <source>
        <dbReference type="ARBA" id="ARBA00022574"/>
    </source>
</evidence>
<dbReference type="eggNOG" id="KOG0305">
    <property type="taxonomic scope" value="Eukaryota"/>
</dbReference>
<keyword evidence="1" id="KW-0853">WD repeat</keyword>
<dbReference type="SMR" id="B4LRF9"/>
<reference evidence="3 4" key="1">
    <citation type="journal article" date="2007" name="Nature">
        <title>Evolution of genes and genomes on the Drosophila phylogeny.</title>
        <authorList>
            <consortium name="Drosophila 12 Genomes Consortium"/>
            <person name="Clark A.G."/>
            <person name="Eisen M.B."/>
            <person name="Smith D.R."/>
            <person name="Bergman C.M."/>
            <person name="Oliver B."/>
            <person name="Markow T.A."/>
            <person name="Kaufman T.C."/>
            <person name="Kellis M."/>
            <person name="Gelbart W."/>
            <person name="Iyer V.N."/>
            <person name="Pollard D.A."/>
            <person name="Sackton T.B."/>
            <person name="Larracuente A.M."/>
            <person name="Singh N.D."/>
            <person name="Abad J.P."/>
            <person name="Abt D.N."/>
            <person name="Adryan B."/>
            <person name="Aguade M."/>
            <person name="Akashi H."/>
            <person name="Anderson W.W."/>
            <person name="Aquadro C.F."/>
            <person name="Ardell D.H."/>
            <person name="Arguello R."/>
            <person name="Artieri C.G."/>
            <person name="Barbash D.A."/>
            <person name="Barker D."/>
            <person name="Barsanti P."/>
            <person name="Batterham P."/>
            <person name="Batzoglou S."/>
            <person name="Begun D."/>
            <person name="Bhutkar A."/>
            <person name="Blanco E."/>
            <person name="Bosak S.A."/>
            <person name="Bradley R.K."/>
            <person name="Brand A.D."/>
            <person name="Brent M.R."/>
            <person name="Brooks A.N."/>
            <person name="Brown R.H."/>
            <person name="Butlin R.K."/>
            <person name="Caggese C."/>
            <person name="Calvi B.R."/>
            <person name="Bernardo de Carvalho A."/>
            <person name="Caspi A."/>
            <person name="Castrezana S."/>
            <person name="Celniker S.E."/>
            <person name="Chang J.L."/>
            <person name="Chapple C."/>
            <person name="Chatterji S."/>
            <person name="Chinwalla A."/>
            <person name="Civetta A."/>
            <person name="Clifton S.W."/>
            <person name="Comeron J.M."/>
            <person name="Costello J.C."/>
            <person name="Coyne J.A."/>
            <person name="Daub J."/>
            <person name="David R.G."/>
            <person name="Delcher A.L."/>
            <person name="Delehaunty K."/>
            <person name="Do C.B."/>
            <person name="Ebling H."/>
            <person name="Edwards K."/>
            <person name="Eickbush T."/>
            <person name="Evans J.D."/>
            <person name="Filipski A."/>
            <person name="Findeiss S."/>
            <person name="Freyhult E."/>
            <person name="Fulton L."/>
            <person name="Fulton R."/>
            <person name="Garcia A.C."/>
            <person name="Gardiner A."/>
            <person name="Garfield D.A."/>
            <person name="Garvin B.E."/>
            <person name="Gibson G."/>
            <person name="Gilbert D."/>
            <person name="Gnerre S."/>
            <person name="Godfrey J."/>
            <person name="Good R."/>
            <person name="Gotea V."/>
            <person name="Gravely B."/>
            <person name="Greenberg A.J."/>
            <person name="Griffiths-Jones S."/>
            <person name="Gross S."/>
            <person name="Guigo R."/>
            <person name="Gustafson E.A."/>
            <person name="Haerty W."/>
            <person name="Hahn M.W."/>
            <person name="Halligan D.L."/>
            <person name="Halpern A.L."/>
            <person name="Halter G.M."/>
            <person name="Han M.V."/>
            <person name="Heger A."/>
            <person name="Hillier L."/>
            <person name="Hinrichs A.S."/>
            <person name="Holmes I."/>
            <person name="Hoskins R.A."/>
            <person name="Hubisz M.J."/>
            <person name="Hultmark D."/>
            <person name="Huntley M.A."/>
            <person name="Jaffe D.B."/>
            <person name="Jagadeeshan S."/>
            <person name="Jeck W.R."/>
            <person name="Johnson J."/>
            <person name="Jones C.D."/>
            <person name="Jordan W.C."/>
            <person name="Karpen G.H."/>
            <person name="Kataoka E."/>
            <person name="Keightley P.D."/>
            <person name="Kheradpour P."/>
            <person name="Kirkness E.F."/>
            <person name="Koerich L.B."/>
            <person name="Kristiansen K."/>
            <person name="Kudrna D."/>
            <person name="Kulathinal R.J."/>
            <person name="Kumar S."/>
            <person name="Kwok R."/>
            <person name="Lander E."/>
            <person name="Langley C.H."/>
            <person name="Lapoint R."/>
            <person name="Lazzaro B.P."/>
            <person name="Lee S.J."/>
            <person name="Levesque L."/>
            <person name="Li R."/>
            <person name="Lin C.F."/>
            <person name="Lin M.F."/>
            <person name="Lindblad-Toh K."/>
            <person name="Llopart A."/>
            <person name="Long M."/>
            <person name="Low L."/>
            <person name="Lozovsky E."/>
            <person name="Lu J."/>
            <person name="Luo M."/>
            <person name="Machado C.A."/>
            <person name="Makalowski W."/>
            <person name="Marzo M."/>
            <person name="Matsuda M."/>
            <person name="Matzkin L."/>
            <person name="McAllister B."/>
            <person name="McBride C.S."/>
            <person name="McKernan B."/>
            <person name="McKernan K."/>
            <person name="Mendez-Lago M."/>
            <person name="Minx P."/>
            <person name="Mollenhauer M.U."/>
            <person name="Montooth K."/>
            <person name="Mount S.M."/>
            <person name="Mu X."/>
            <person name="Myers E."/>
            <person name="Negre B."/>
            <person name="Newfeld S."/>
            <person name="Nielsen R."/>
            <person name="Noor M.A."/>
            <person name="O'Grady P."/>
            <person name="Pachter L."/>
            <person name="Papaceit M."/>
            <person name="Parisi M.J."/>
            <person name="Parisi M."/>
            <person name="Parts L."/>
            <person name="Pedersen J.S."/>
            <person name="Pesole G."/>
            <person name="Phillippy A.M."/>
            <person name="Ponting C.P."/>
            <person name="Pop M."/>
            <person name="Porcelli D."/>
            <person name="Powell J.R."/>
            <person name="Prohaska S."/>
            <person name="Pruitt K."/>
            <person name="Puig M."/>
            <person name="Quesneville H."/>
            <person name="Ram K.R."/>
            <person name="Rand D."/>
            <person name="Rasmussen M.D."/>
            <person name="Reed L.K."/>
            <person name="Reenan R."/>
            <person name="Reily A."/>
            <person name="Remington K.A."/>
            <person name="Rieger T.T."/>
            <person name="Ritchie M.G."/>
            <person name="Robin C."/>
            <person name="Rogers Y.H."/>
            <person name="Rohde C."/>
            <person name="Rozas J."/>
            <person name="Rubenfield M.J."/>
            <person name="Ruiz A."/>
            <person name="Russo S."/>
            <person name="Salzberg S.L."/>
            <person name="Sanchez-Gracia A."/>
            <person name="Saranga D.J."/>
            <person name="Sato H."/>
            <person name="Schaeffer S.W."/>
            <person name="Schatz M.C."/>
            <person name="Schlenke T."/>
            <person name="Schwartz R."/>
            <person name="Segarra C."/>
            <person name="Singh R.S."/>
            <person name="Sirot L."/>
            <person name="Sirota M."/>
            <person name="Sisneros N.B."/>
            <person name="Smith C.D."/>
            <person name="Smith T.F."/>
            <person name="Spieth J."/>
            <person name="Stage D.E."/>
            <person name="Stark A."/>
            <person name="Stephan W."/>
            <person name="Strausberg R.L."/>
            <person name="Strempel S."/>
            <person name="Sturgill D."/>
            <person name="Sutton G."/>
            <person name="Sutton G.G."/>
            <person name="Tao W."/>
            <person name="Teichmann S."/>
            <person name="Tobari Y.N."/>
            <person name="Tomimura Y."/>
            <person name="Tsolas J.M."/>
            <person name="Valente V.L."/>
            <person name="Venter E."/>
            <person name="Venter J.C."/>
            <person name="Vicario S."/>
            <person name="Vieira F.G."/>
            <person name="Vilella A.J."/>
            <person name="Villasante A."/>
            <person name="Walenz B."/>
            <person name="Wang J."/>
            <person name="Wasserman M."/>
            <person name="Watts T."/>
            <person name="Wilson D."/>
            <person name="Wilson R.K."/>
            <person name="Wing R.A."/>
            <person name="Wolfner M.F."/>
            <person name="Wong A."/>
            <person name="Wong G.K."/>
            <person name="Wu C.I."/>
            <person name="Wu G."/>
            <person name="Yamamoto D."/>
            <person name="Yang H.P."/>
            <person name="Yang S.P."/>
            <person name="Yorke J.A."/>
            <person name="Yoshida K."/>
            <person name="Zdobnov E."/>
            <person name="Zhang P."/>
            <person name="Zhang Y."/>
            <person name="Zimin A.V."/>
            <person name="Baldwin J."/>
            <person name="Abdouelleil A."/>
            <person name="Abdulkadir J."/>
            <person name="Abebe A."/>
            <person name="Abera B."/>
            <person name="Abreu J."/>
            <person name="Acer S.C."/>
            <person name="Aftuck L."/>
            <person name="Alexander A."/>
            <person name="An P."/>
            <person name="Anderson E."/>
            <person name="Anderson S."/>
            <person name="Arachi H."/>
            <person name="Azer M."/>
            <person name="Bachantsang P."/>
            <person name="Barry A."/>
            <person name="Bayul T."/>
            <person name="Berlin A."/>
            <person name="Bessette D."/>
            <person name="Bloom T."/>
            <person name="Blye J."/>
            <person name="Boguslavskiy L."/>
            <person name="Bonnet C."/>
            <person name="Boukhgalter B."/>
            <person name="Bourzgui I."/>
            <person name="Brown A."/>
            <person name="Cahill P."/>
            <person name="Channer S."/>
            <person name="Cheshatsang Y."/>
            <person name="Chuda L."/>
            <person name="Citroen M."/>
            <person name="Collymore A."/>
            <person name="Cooke P."/>
            <person name="Costello M."/>
            <person name="D'Aco K."/>
            <person name="Daza R."/>
            <person name="De Haan G."/>
            <person name="DeGray S."/>
            <person name="DeMaso C."/>
            <person name="Dhargay N."/>
            <person name="Dooley K."/>
            <person name="Dooley E."/>
            <person name="Doricent M."/>
            <person name="Dorje P."/>
            <person name="Dorjee K."/>
            <person name="Dupes A."/>
            <person name="Elong R."/>
            <person name="Falk J."/>
            <person name="Farina A."/>
            <person name="Faro S."/>
            <person name="Ferguson D."/>
            <person name="Fisher S."/>
            <person name="Foley C.D."/>
            <person name="Franke A."/>
            <person name="Friedrich D."/>
            <person name="Gadbois L."/>
            <person name="Gearin G."/>
            <person name="Gearin C.R."/>
            <person name="Giannoukos G."/>
            <person name="Goode T."/>
            <person name="Graham J."/>
            <person name="Grandbois E."/>
            <person name="Grewal S."/>
            <person name="Gyaltsen K."/>
            <person name="Hafez N."/>
            <person name="Hagos B."/>
            <person name="Hall J."/>
            <person name="Henson C."/>
            <person name="Hollinger A."/>
            <person name="Honan T."/>
            <person name="Huard M.D."/>
            <person name="Hughes L."/>
            <person name="Hurhula B."/>
            <person name="Husby M.E."/>
            <person name="Kamat A."/>
            <person name="Kanga B."/>
            <person name="Kashin S."/>
            <person name="Khazanovich D."/>
            <person name="Kisner P."/>
            <person name="Lance K."/>
            <person name="Lara M."/>
            <person name="Lee W."/>
            <person name="Lennon N."/>
            <person name="Letendre F."/>
            <person name="LeVine R."/>
            <person name="Lipovsky A."/>
            <person name="Liu X."/>
            <person name="Liu J."/>
            <person name="Liu S."/>
            <person name="Lokyitsang T."/>
            <person name="Lokyitsang Y."/>
            <person name="Lubonja R."/>
            <person name="Lui A."/>
            <person name="MacDonald P."/>
            <person name="Magnisalis V."/>
            <person name="Maru K."/>
            <person name="Matthews C."/>
            <person name="McCusker W."/>
            <person name="McDonough S."/>
            <person name="Mehta T."/>
            <person name="Meldrim J."/>
            <person name="Meneus L."/>
            <person name="Mihai O."/>
            <person name="Mihalev A."/>
            <person name="Mihova T."/>
            <person name="Mittelman R."/>
            <person name="Mlenga V."/>
            <person name="Montmayeur A."/>
            <person name="Mulrain L."/>
            <person name="Navidi A."/>
            <person name="Naylor J."/>
            <person name="Negash T."/>
            <person name="Nguyen T."/>
            <person name="Nguyen N."/>
            <person name="Nicol R."/>
            <person name="Norbu C."/>
            <person name="Norbu N."/>
            <person name="Novod N."/>
            <person name="O'Neill B."/>
            <person name="Osman S."/>
            <person name="Markiewicz E."/>
            <person name="Oyono O.L."/>
            <person name="Patti C."/>
            <person name="Phunkhang P."/>
            <person name="Pierre F."/>
            <person name="Priest M."/>
            <person name="Raghuraman S."/>
            <person name="Rege F."/>
            <person name="Reyes R."/>
            <person name="Rise C."/>
            <person name="Rogov P."/>
            <person name="Ross K."/>
            <person name="Ryan E."/>
            <person name="Settipalli S."/>
            <person name="Shea T."/>
            <person name="Sherpa N."/>
            <person name="Shi L."/>
            <person name="Shih D."/>
            <person name="Sparrow T."/>
            <person name="Spaulding J."/>
            <person name="Stalker J."/>
            <person name="Stange-Thomann N."/>
            <person name="Stavropoulos S."/>
            <person name="Stone C."/>
            <person name="Strader C."/>
            <person name="Tesfaye S."/>
            <person name="Thomson T."/>
            <person name="Thoulutsang Y."/>
            <person name="Thoulutsang D."/>
            <person name="Topham K."/>
            <person name="Topping I."/>
            <person name="Tsamla T."/>
            <person name="Vassiliev H."/>
            <person name="Vo A."/>
            <person name="Wangchuk T."/>
            <person name="Wangdi T."/>
            <person name="Weiand M."/>
            <person name="Wilkinson J."/>
            <person name="Wilson A."/>
            <person name="Yadav S."/>
            <person name="Young G."/>
            <person name="Yu Q."/>
            <person name="Zembek L."/>
            <person name="Zhong D."/>
            <person name="Zimmer A."/>
            <person name="Zwirko Z."/>
            <person name="Jaffe D.B."/>
            <person name="Alvarez P."/>
            <person name="Brockman W."/>
            <person name="Butler J."/>
            <person name="Chin C."/>
            <person name="Gnerre S."/>
            <person name="Grabherr M."/>
            <person name="Kleber M."/>
            <person name="Mauceli E."/>
            <person name="MacCallum I."/>
        </authorList>
    </citation>
    <scope>NUCLEOTIDE SEQUENCE [LARGE SCALE GENOMIC DNA]</scope>
    <source>
        <strain evidence="4">Tucson 15010-1051.87</strain>
    </source>
</reference>
<dbReference type="SMART" id="SM00320">
    <property type="entry name" value="WD40"/>
    <property type="match status" value="3"/>
</dbReference>
<dbReference type="InterPro" id="IPR033010">
    <property type="entry name" value="Cdc20/Fizzy"/>
</dbReference>
<accession>B4LRF9</accession>